<feature type="region of interest" description="Disordered" evidence="2">
    <location>
        <begin position="126"/>
        <end position="149"/>
    </location>
</feature>
<feature type="domain" description="RING-type" evidence="3">
    <location>
        <begin position="322"/>
        <end position="381"/>
    </location>
</feature>
<accession>W1NQW0</accession>
<dbReference type="Gene3D" id="3.30.40.10">
    <property type="entry name" value="Zinc/RING finger domain, C3HC4 (zinc finger)"/>
    <property type="match status" value="1"/>
</dbReference>
<feature type="compositionally biased region" description="Polar residues" evidence="2">
    <location>
        <begin position="38"/>
        <end position="55"/>
    </location>
</feature>
<keyword evidence="1" id="KW-0862">Zinc</keyword>
<dbReference type="GO" id="GO:0008270">
    <property type="term" value="F:zinc ion binding"/>
    <property type="evidence" value="ECO:0007669"/>
    <property type="project" value="UniProtKB-KW"/>
</dbReference>
<dbReference type="InterPro" id="IPR001841">
    <property type="entry name" value="Znf_RING"/>
</dbReference>
<dbReference type="Gramene" id="ERM97209">
    <property type="protein sequence ID" value="ERM97209"/>
    <property type="gene ID" value="AMTR_s00119p00055990"/>
</dbReference>
<sequence length="458" mass="51341">MDPNDSHQQTSLSFSPPRTRTWDCRFHSDALQPRSHGAQPQGSSFSSHNKGSRSIESSDQHYNHHHSVSDGAVSYFGSPSYTYQTHMWTPPFRGANHDLRPHMALHPPYTEGSASLGIQASFNISNTTSPQSDAGPFEPSLKRQNFSTRRSFRSKPVYPLVFQNQISDGEEALESSNPSNSSRLTPNENGASTYWADATPSPDFNFQTTSNELHKMQASPDPSPSSQRDGFRWSSPSSFEFSFERDRMHMTPSPDLRFHTASTELPKMQASPGPSTSSSQREGFRWYSPNSFELGLERESMDFIDRSILENTTSAPTEDHKCGLCDRLLRQKSAWNFNPNLRSPEIPVTGVLSCGHVFHADCLEKTTPKSEEDQDPPCPLCMKTLDGSEGCSSILEERHVRSKLMIRDIESSDKGSGHFEGGWRRNRSLHNPGQSSGSKSIIKNRFKRHFSFKGKSSK</sequence>
<dbReference type="OrthoDB" id="755409at2759"/>
<feature type="region of interest" description="Disordered" evidence="2">
    <location>
        <begin position="264"/>
        <end position="283"/>
    </location>
</feature>
<organism evidence="4 5">
    <name type="scientific">Amborella trichopoda</name>
    <dbReference type="NCBI Taxonomy" id="13333"/>
    <lineage>
        <taxon>Eukaryota</taxon>
        <taxon>Viridiplantae</taxon>
        <taxon>Streptophyta</taxon>
        <taxon>Embryophyta</taxon>
        <taxon>Tracheophyta</taxon>
        <taxon>Spermatophyta</taxon>
        <taxon>Magnoliopsida</taxon>
        <taxon>Amborellales</taxon>
        <taxon>Amborellaceae</taxon>
        <taxon>Amborella</taxon>
    </lineage>
</organism>
<dbReference type="HOGENOM" id="CLU_039786_2_0_1"/>
<feature type="compositionally biased region" description="Polar residues" evidence="2">
    <location>
        <begin position="1"/>
        <end position="18"/>
    </location>
</feature>
<gene>
    <name evidence="4" type="ORF">AMTR_s00119p00055990</name>
</gene>
<dbReference type="Proteomes" id="UP000017836">
    <property type="component" value="Unassembled WGS sequence"/>
</dbReference>
<protein>
    <recommendedName>
        <fullName evidence="3">RING-type domain-containing protein</fullName>
    </recommendedName>
</protein>
<dbReference type="eggNOG" id="ENOG502QZA6">
    <property type="taxonomic scope" value="Eukaryota"/>
</dbReference>
<dbReference type="PANTHER" id="PTHR31150">
    <property type="entry name" value="EXPRESSED PROTEIN"/>
    <property type="match status" value="1"/>
</dbReference>
<dbReference type="EMBL" id="KI396540">
    <property type="protein sequence ID" value="ERM97209.1"/>
    <property type="molecule type" value="Genomic_DNA"/>
</dbReference>
<evidence type="ECO:0000313" key="4">
    <source>
        <dbReference type="EMBL" id="ERM97209.1"/>
    </source>
</evidence>
<feature type="region of interest" description="Disordered" evidence="2">
    <location>
        <begin position="412"/>
        <end position="458"/>
    </location>
</feature>
<dbReference type="PROSITE" id="PS50089">
    <property type="entry name" value="ZF_RING_2"/>
    <property type="match status" value="1"/>
</dbReference>
<evidence type="ECO:0000256" key="2">
    <source>
        <dbReference type="SAM" id="MobiDB-lite"/>
    </source>
</evidence>
<evidence type="ECO:0000256" key="1">
    <source>
        <dbReference type="PROSITE-ProRule" id="PRU00175"/>
    </source>
</evidence>
<proteinExistence type="predicted"/>
<feature type="compositionally biased region" description="Basic and acidic residues" evidence="2">
    <location>
        <begin position="412"/>
        <end position="423"/>
    </location>
</feature>
<evidence type="ECO:0000259" key="3">
    <source>
        <dbReference type="PROSITE" id="PS50089"/>
    </source>
</evidence>
<dbReference type="SMART" id="SM00184">
    <property type="entry name" value="RING"/>
    <property type="match status" value="1"/>
</dbReference>
<dbReference type="AlphaFoldDB" id="W1NQW0"/>
<reference evidence="5" key="1">
    <citation type="journal article" date="2013" name="Science">
        <title>The Amborella genome and the evolution of flowering plants.</title>
        <authorList>
            <consortium name="Amborella Genome Project"/>
        </authorList>
    </citation>
    <scope>NUCLEOTIDE SEQUENCE [LARGE SCALE GENOMIC DNA]</scope>
</reference>
<dbReference type="SUPFAM" id="SSF57850">
    <property type="entry name" value="RING/U-box"/>
    <property type="match status" value="1"/>
</dbReference>
<feature type="region of interest" description="Disordered" evidence="2">
    <location>
        <begin position="170"/>
        <end position="208"/>
    </location>
</feature>
<feature type="region of interest" description="Disordered" evidence="2">
    <location>
        <begin position="214"/>
        <end position="233"/>
    </location>
</feature>
<dbReference type="KEGG" id="atr:18425162"/>
<feature type="compositionally biased region" description="Polar residues" evidence="2">
    <location>
        <begin position="429"/>
        <end position="441"/>
    </location>
</feature>
<name>W1NQW0_AMBTC</name>
<feature type="region of interest" description="Disordered" evidence="2">
    <location>
        <begin position="1"/>
        <end position="66"/>
    </location>
</feature>
<dbReference type="InterPro" id="IPR013083">
    <property type="entry name" value="Znf_RING/FYVE/PHD"/>
</dbReference>
<feature type="compositionally biased region" description="Polar residues" evidence="2">
    <location>
        <begin position="174"/>
        <end position="192"/>
    </location>
</feature>
<dbReference type="PANTHER" id="PTHR31150:SF2">
    <property type="entry name" value="RING_U-BOX SUPERFAMILY PROTEIN"/>
    <property type="match status" value="1"/>
</dbReference>
<feature type="compositionally biased region" description="Basic residues" evidence="2">
    <location>
        <begin position="442"/>
        <end position="458"/>
    </location>
</feature>
<keyword evidence="5" id="KW-1185">Reference proteome</keyword>
<evidence type="ECO:0000313" key="5">
    <source>
        <dbReference type="Proteomes" id="UP000017836"/>
    </source>
</evidence>
<keyword evidence="1" id="KW-0863">Zinc-finger</keyword>
<keyword evidence="1" id="KW-0479">Metal-binding</keyword>
<dbReference type="OMA" id="ASTYWAD"/>
<feature type="compositionally biased region" description="Polar residues" evidence="2">
    <location>
        <begin position="272"/>
        <end position="281"/>
    </location>
</feature>